<organism evidence="6 7">
    <name type="scientific">Skeletonema marinoi</name>
    <dbReference type="NCBI Taxonomy" id="267567"/>
    <lineage>
        <taxon>Eukaryota</taxon>
        <taxon>Sar</taxon>
        <taxon>Stramenopiles</taxon>
        <taxon>Ochrophyta</taxon>
        <taxon>Bacillariophyta</taxon>
        <taxon>Coscinodiscophyceae</taxon>
        <taxon>Thalassiosirophycidae</taxon>
        <taxon>Thalassiosirales</taxon>
        <taxon>Skeletonemataceae</taxon>
        <taxon>Skeletonema</taxon>
        <taxon>Skeletonema marinoi-dohrnii complex</taxon>
    </lineage>
</organism>
<dbReference type="SUPFAM" id="SSF48613">
    <property type="entry name" value="Heme oxygenase-like"/>
    <property type="match status" value="1"/>
</dbReference>
<dbReference type="InterPro" id="IPR050411">
    <property type="entry name" value="AlphaKG_dependent_hydroxylases"/>
</dbReference>
<dbReference type="Pfam" id="PF13649">
    <property type="entry name" value="Methyltransf_25"/>
    <property type="match status" value="1"/>
</dbReference>
<dbReference type="GO" id="GO:0017000">
    <property type="term" value="P:antibiotic biosynthetic process"/>
    <property type="evidence" value="ECO:0007669"/>
    <property type="project" value="UniProtKB-KW"/>
</dbReference>
<evidence type="ECO:0000313" key="6">
    <source>
        <dbReference type="EMBL" id="KAK1737226.1"/>
    </source>
</evidence>
<keyword evidence="6" id="KW-0489">Methyltransferase</keyword>
<dbReference type="SUPFAM" id="SSF53335">
    <property type="entry name" value="S-adenosyl-L-methionine-dependent methyltransferases"/>
    <property type="match status" value="1"/>
</dbReference>
<evidence type="ECO:0000313" key="7">
    <source>
        <dbReference type="Proteomes" id="UP001224775"/>
    </source>
</evidence>
<dbReference type="Pfam" id="PF13499">
    <property type="entry name" value="EF-hand_7"/>
    <property type="match status" value="1"/>
</dbReference>
<dbReference type="InterPro" id="IPR029063">
    <property type="entry name" value="SAM-dependent_MTases_sf"/>
</dbReference>
<dbReference type="Pfam" id="PF14518">
    <property type="entry name" value="Haem_oxygenas_2"/>
    <property type="match status" value="1"/>
</dbReference>
<keyword evidence="7" id="KW-1185">Reference proteome</keyword>
<comment type="caution">
    <text evidence="6">The sequence shown here is derived from an EMBL/GenBank/DDBJ whole genome shotgun (WGS) entry which is preliminary data.</text>
</comment>
<dbReference type="CDD" id="cd00051">
    <property type="entry name" value="EFh"/>
    <property type="match status" value="1"/>
</dbReference>
<dbReference type="AlphaFoldDB" id="A0AAD8Y0C3"/>
<dbReference type="PROSITE" id="PS00018">
    <property type="entry name" value="EF_HAND_1"/>
    <property type="match status" value="1"/>
</dbReference>
<keyword evidence="1" id="KW-0106">Calcium</keyword>
<name>A0AAD8Y0C3_9STRA</name>
<dbReference type="GO" id="GO:0032259">
    <property type="term" value="P:methylation"/>
    <property type="evidence" value="ECO:0007669"/>
    <property type="project" value="UniProtKB-KW"/>
</dbReference>
<feature type="domain" description="EF-hand" evidence="5">
    <location>
        <begin position="201"/>
        <end position="236"/>
    </location>
</feature>
<evidence type="ECO:0000259" key="5">
    <source>
        <dbReference type="PROSITE" id="PS50222"/>
    </source>
</evidence>
<dbReference type="GO" id="GO:0005509">
    <property type="term" value="F:calcium ion binding"/>
    <property type="evidence" value="ECO:0007669"/>
    <property type="project" value="InterPro"/>
</dbReference>
<evidence type="ECO:0000256" key="4">
    <source>
        <dbReference type="SAM" id="MobiDB-lite"/>
    </source>
</evidence>
<dbReference type="InterPro" id="IPR002048">
    <property type="entry name" value="EF_hand_dom"/>
</dbReference>
<dbReference type="InterPro" id="IPR003819">
    <property type="entry name" value="TauD/TfdA-like"/>
</dbReference>
<gene>
    <name evidence="6" type="ORF">QTG54_012093</name>
</gene>
<dbReference type="EMBL" id="JATAAI010000026">
    <property type="protein sequence ID" value="KAK1737226.1"/>
    <property type="molecule type" value="Genomic_DNA"/>
</dbReference>
<dbReference type="PANTHER" id="PTHR10696:SF56">
    <property type="entry name" value="TAUD_TFDA-LIKE DOMAIN-CONTAINING PROTEIN"/>
    <property type="match status" value="1"/>
</dbReference>
<dbReference type="InterPro" id="IPR041698">
    <property type="entry name" value="Methyltransf_25"/>
</dbReference>
<accession>A0AAD8Y0C3</accession>
<dbReference type="Gene3D" id="1.20.910.10">
    <property type="entry name" value="Heme oxygenase-like"/>
    <property type="match status" value="1"/>
</dbReference>
<keyword evidence="6" id="KW-0808">Transferase</keyword>
<proteinExistence type="predicted"/>
<sequence length="1072" mass="120058">MLPILYDKTTDRAASAAQEHEQKPEPAQPPAAKTLRPRSEFAGLLAQSGLRASLYLERKNSINGNVSKSNMSEGAIAAIDDLTLQLKFWGKSSLDEEAFNLLLDDIGYSRDRDGLFDDLLEDIGYANPFFDVTSRTISVDNMRQMYASEPYRIPEQAVFNNGEALMSFVEALFRTADVTGDNVLDYDEVKQMLRKLLGSEPTQEVIDEAFKALDVDGDGQVNFEEFKSFMLKANVNDVSDLSSDFNEAILSPSHSSDLKFVTELEKYCKAHRGVNHHLLQNLATAAFGKKETADLLLRFLSAYSKFNSNFISNINALLEMLDDLHHIEVLSDNLEEEMGHYDEETLVEGEKMGIKRESIEGIPHRQLFIELVELLETKLARSYSKFIPDYICEKLTHAIEESMKHGKLGLLAILYFGSELIVPQIYSYILDGLRLSMGLTNEEAKFFILHIDMDKDHADSLREIIIANCRTKAERLVLVKCTRLLLEARVSFYDSVLKYGSEMSEPVFDVHATDQRCFSDIASRSNILHMCRDHIKGATVLDVGCGTGHLSRELLNRGATKTVGVDISSDMIEAANTNLMPGAGFDMGVFDITVASFLFNCMSITEMNQCVGDIHSLLKPGGHFIFIVPHPAFISGCGIESKKYFADRDRLSEQQINDELKTNTYCKTLQDYTDAAITSGFEIVQLEEVRTTPTATSLIVKLRKSGEIASRNNANALNMLPKKLSWSKAAMKHPHNAFIVNIPVEVKEELYEAAMSAYEDGVSVDELDAAGYFPVDSFAALKSFSVSVRNSLLHETGLVLLKGLDLDTFSAMDEIADPDQVVACSKLAYYIICSHIGTVDGSVRGKLFDVKNNHINAMDGKNDNVLFSVSDCEASWHTDGASKDKVYDCVGLLCINPSRVGGKSKITNSCNAFDQIKNILPKFIMHELTRPIPRDILENGKGRGNDNIGTQLSRADSIMHLRISYNSYPIYVTQKGRMRFRYMRHWIETAHQKVHWRLPTMLRIAMDVLDDTLTEGCCFHERLERGDILICNNSCVAHGRDAFQDVPGQPSRHLVRAWMQCHGVDLYEASKR</sequence>
<dbReference type="InterPro" id="IPR011992">
    <property type="entry name" value="EF-hand-dom_pair"/>
</dbReference>
<feature type="domain" description="EF-hand" evidence="5">
    <location>
        <begin position="164"/>
        <end position="199"/>
    </location>
</feature>
<dbReference type="Gene3D" id="3.40.50.150">
    <property type="entry name" value="Vaccinia Virus protein VP39"/>
    <property type="match status" value="1"/>
</dbReference>
<reference evidence="6" key="1">
    <citation type="submission" date="2023-06" db="EMBL/GenBank/DDBJ databases">
        <title>Survivors Of The Sea: Transcriptome response of Skeletonema marinoi to long-term dormancy.</title>
        <authorList>
            <person name="Pinder M.I.M."/>
            <person name="Kourtchenko O."/>
            <person name="Robertson E.K."/>
            <person name="Larsson T."/>
            <person name="Maumus F."/>
            <person name="Osuna-Cruz C.M."/>
            <person name="Vancaester E."/>
            <person name="Stenow R."/>
            <person name="Vandepoele K."/>
            <person name="Ploug H."/>
            <person name="Bruchert V."/>
            <person name="Godhe A."/>
            <person name="Topel M."/>
        </authorList>
    </citation>
    <scope>NUCLEOTIDE SEQUENCE</scope>
    <source>
        <strain evidence="6">R05AC</strain>
    </source>
</reference>
<dbReference type="Gene3D" id="1.10.238.10">
    <property type="entry name" value="EF-hand"/>
    <property type="match status" value="1"/>
</dbReference>
<keyword evidence="3" id="KW-0045">Antibiotic biosynthesis</keyword>
<dbReference type="PANTHER" id="PTHR10696">
    <property type="entry name" value="GAMMA-BUTYROBETAINE HYDROXYLASE-RELATED"/>
    <property type="match status" value="1"/>
</dbReference>
<dbReference type="InterPro" id="IPR018247">
    <property type="entry name" value="EF_Hand_1_Ca_BS"/>
</dbReference>
<keyword evidence="2" id="KW-0560">Oxidoreductase</keyword>
<dbReference type="SMART" id="SM00054">
    <property type="entry name" value="EFh"/>
    <property type="match status" value="2"/>
</dbReference>
<evidence type="ECO:0000256" key="2">
    <source>
        <dbReference type="ARBA" id="ARBA00023002"/>
    </source>
</evidence>
<dbReference type="SUPFAM" id="SSF51197">
    <property type="entry name" value="Clavaminate synthase-like"/>
    <property type="match status" value="1"/>
</dbReference>
<dbReference type="PROSITE" id="PS50222">
    <property type="entry name" value="EF_HAND_2"/>
    <property type="match status" value="2"/>
</dbReference>
<dbReference type="CDD" id="cd02440">
    <property type="entry name" value="AdoMet_MTases"/>
    <property type="match status" value="1"/>
</dbReference>
<protein>
    <submittedName>
        <fullName evidence="6">Methyltransferase domain-containing protein</fullName>
    </submittedName>
</protein>
<dbReference type="Pfam" id="PF02668">
    <property type="entry name" value="TauD"/>
    <property type="match status" value="1"/>
</dbReference>
<dbReference type="InterPro" id="IPR016084">
    <property type="entry name" value="Haem_Oase-like_multi-hlx"/>
</dbReference>
<dbReference type="GO" id="GO:0016491">
    <property type="term" value="F:oxidoreductase activity"/>
    <property type="evidence" value="ECO:0007669"/>
    <property type="project" value="UniProtKB-KW"/>
</dbReference>
<dbReference type="InterPro" id="IPR042098">
    <property type="entry name" value="TauD-like_sf"/>
</dbReference>
<feature type="region of interest" description="Disordered" evidence="4">
    <location>
        <begin position="1"/>
        <end position="34"/>
    </location>
</feature>
<dbReference type="Gene3D" id="3.60.130.10">
    <property type="entry name" value="Clavaminate synthase-like"/>
    <property type="match status" value="1"/>
</dbReference>
<dbReference type="GO" id="GO:0008168">
    <property type="term" value="F:methyltransferase activity"/>
    <property type="evidence" value="ECO:0007669"/>
    <property type="project" value="UniProtKB-KW"/>
</dbReference>
<evidence type="ECO:0000256" key="1">
    <source>
        <dbReference type="ARBA" id="ARBA00022837"/>
    </source>
</evidence>
<dbReference type="Proteomes" id="UP001224775">
    <property type="component" value="Unassembled WGS sequence"/>
</dbReference>
<dbReference type="SUPFAM" id="SSF47473">
    <property type="entry name" value="EF-hand"/>
    <property type="match status" value="1"/>
</dbReference>
<evidence type="ECO:0000256" key="3">
    <source>
        <dbReference type="ARBA" id="ARBA00023194"/>
    </source>
</evidence>